<dbReference type="AlphaFoldDB" id="A0A2K4ZGX9"/>
<proteinExistence type="predicted"/>
<name>A0A2K4ZGX9_9FIRM</name>
<sequence length="79" mass="9137">MPEELKRITEGFRETAGGVTDSEADEIFRFCLRKMEICGIENQEEYLPRLFRDEVKNFIIRRGINAITALRRMGVAVSV</sequence>
<dbReference type="Proteomes" id="UP000236311">
    <property type="component" value="Unassembled WGS sequence"/>
</dbReference>
<keyword evidence="2" id="KW-1185">Reference proteome</keyword>
<gene>
    <name evidence="1" type="ORF">AMURIS_02442</name>
</gene>
<evidence type="ECO:0000313" key="1">
    <source>
        <dbReference type="EMBL" id="SOY29721.1"/>
    </source>
</evidence>
<protein>
    <submittedName>
        <fullName evidence="1">Uncharacterized protein</fullName>
    </submittedName>
</protein>
<evidence type="ECO:0000313" key="2">
    <source>
        <dbReference type="Proteomes" id="UP000236311"/>
    </source>
</evidence>
<reference evidence="1 2" key="1">
    <citation type="submission" date="2018-01" db="EMBL/GenBank/DDBJ databases">
        <authorList>
            <person name="Gaut B.S."/>
            <person name="Morton B.R."/>
            <person name="Clegg M.T."/>
            <person name="Duvall M.R."/>
        </authorList>
    </citation>
    <scope>NUCLEOTIDE SEQUENCE [LARGE SCALE GENOMIC DNA]</scope>
    <source>
        <strain evidence="1">GP69</strain>
    </source>
</reference>
<accession>A0A2K4ZGX9</accession>
<dbReference type="EMBL" id="OFSM01000011">
    <property type="protein sequence ID" value="SOY29721.1"/>
    <property type="molecule type" value="Genomic_DNA"/>
</dbReference>
<organism evidence="1 2">
    <name type="scientific">Acetatifactor muris</name>
    <dbReference type="NCBI Taxonomy" id="879566"/>
    <lineage>
        <taxon>Bacteria</taxon>
        <taxon>Bacillati</taxon>
        <taxon>Bacillota</taxon>
        <taxon>Clostridia</taxon>
        <taxon>Lachnospirales</taxon>
        <taxon>Lachnospiraceae</taxon>
        <taxon>Acetatifactor</taxon>
    </lineage>
</organism>